<feature type="signal peptide" evidence="1">
    <location>
        <begin position="1"/>
        <end position="23"/>
    </location>
</feature>
<organism evidence="3 4">
    <name type="scientific">Taibaiella lutea</name>
    <dbReference type="NCBI Taxonomy" id="2608001"/>
    <lineage>
        <taxon>Bacteria</taxon>
        <taxon>Pseudomonadati</taxon>
        <taxon>Bacteroidota</taxon>
        <taxon>Chitinophagia</taxon>
        <taxon>Chitinophagales</taxon>
        <taxon>Chitinophagaceae</taxon>
        <taxon>Taibaiella</taxon>
    </lineage>
</organism>
<keyword evidence="1" id="KW-0732">Signal</keyword>
<dbReference type="InterPro" id="IPR026444">
    <property type="entry name" value="Secre_tail"/>
</dbReference>
<name>A0A5M6CH41_9BACT</name>
<evidence type="ECO:0000259" key="2">
    <source>
        <dbReference type="Pfam" id="PF18962"/>
    </source>
</evidence>
<dbReference type="AlphaFoldDB" id="A0A5M6CH41"/>
<dbReference type="Proteomes" id="UP000323632">
    <property type="component" value="Unassembled WGS sequence"/>
</dbReference>
<protein>
    <submittedName>
        <fullName evidence="3">T9SS type A sorting domain-containing protein</fullName>
    </submittedName>
</protein>
<dbReference type="NCBIfam" id="TIGR04183">
    <property type="entry name" value="Por_Secre_tail"/>
    <property type="match status" value="1"/>
</dbReference>
<comment type="caution">
    <text evidence="3">The sequence shown here is derived from an EMBL/GenBank/DDBJ whole genome shotgun (WGS) entry which is preliminary data.</text>
</comment>
<feature type="domain" description="Secretion system C-terminal sorting" evidence="2">
    <location>
        <begin position="181"/>
        <end position="257"/>
    </location>
</feature>
<dbReference type="RefSeq" id="WP_150032990.1">
    <property type="nucleotide sequence ID" value="NZ_VWSH01000003.1"/>
</dbReference>
<keyword evidence="4" id="KW-1185">Reference proteome</keyword>
<dbReference type="EMBL" id="VWSH01000003">
    <property type="protein sequence ID" value="KAA5533242.1"/>
    <property type="molecule type" value="Genomic_DNA"/>
</dbReference>
<gene>
    <name evidence="3" type="ORF">F0919_11895</name>
</gene>
<evidence type="ECO:0000256" key="1">
    <source>
        <dbReference type="SAM" id="SignalP"/>
    </source>
</evidence>
<evidence type="ECO:0000313" key="4">
    <source>
        <dbReference type="Proteomes" id="UP000323632"/>
    </source>
</evidence>
<evidence type="ECO:0000313" key="3">
    <source>
        <dbReference type="EMBL" id="KAA5533242.1"/>
    </source>
</evidence>
<dbReference type="Pfam" id="PF18962">
    <property type="entry name" value="Por_Secre_tail"/>
    <property type="match status" value="1"/>
</dbReference>
<reference evidence="3 4" key="1">
    <citation type="submission" date="2019-09" db="EMBL/GenBank/DDBJ databases">
        <title>Genome sequence and assembly of Taibaiella sp.</title>
        <authorList>
            <person name="Chhetri G."/>
        </authorList>
    </citation>
    <scope>NUCLEOTIDE SEQUENCE [LARGE SCALE GENOMIC DNA]</scope>
    <source>
        <strain evidence="3 4">KVB11</strain>
    </source>
</reference>
<proteinExistence type="predicted"/>
<feature type="chain" id="PRO_5024392453" evidence="1">
    <location>
        <begin position="24"/>
        <end position="261"/>
    </location>
</feature>
<accession>A0A5M6CH41</accession>
<sequence>MKKSTKMMIAFSAIVTLSSSAFAQKACNLGLTMVTPTANQEIPFTDPNNTATQVGVTFNVKNNGTAAIVPTDTIFYISEFSGNVRYITGQSIAANATVLINPNFYITNAATAQTTTNYCLRLFPQGNVYYSATATDTVWAGVTYTDADTTNDRGCVSVIFKPKATTSVFEFGKISNQQLSLYPNPANNELMFQLKLEKADKVIVSIKDITGREVLRKDYGMIQGGIENTFNLDVNSVNNGLYLVELIAGENKATGKVEIMH</sequence>